<gene>
    <name evidence="2" type="ORF">LLW17_03140</name>
</gene>
<dbReference type="RefSeq" id="WP_228228811.1">
    <property type="nucleotide sequence ID" value="NZ_JAJGMW010000003.1"/>
</dbReference>
<dbReference type="InterPro" id="IPR046109">
    <property type="entry name" value="DUF6046"/>
</dbReference>
<dbReference type="Proteomes" id="UP001197770">
    <property type="component" value="Unassembled WGS sequence"/>
</dbReference>
<name>A0ABS8GNY2_9FLAO</name>
<sequence>MNTDNFNNYLPKIVQDLFVQDVNDISLSQRSFISAENQYFPLYLEAIIIPPGETEPRKVKFLLPYEPIVDIQGKNTIIRRKPRKISNKPGKALNGTIKERWNQDDYEINIKGILMSSIMYGKYEDCFPIYDFQLLAVFLREAQSLSVYSHPLNELGILEIVIEEFSFPFTKGENVQAYEIKAYSNKPYKVLLELQDD</sequence>
<dbReference type="EMBL" id="JAJGMW010000003">
    <property type="protein sequence ID" value="MCC4211701.1"/>
    <property type="molecule type" value="Genomic_DNA"/>
</dbReference>
<dbReference type="Pfam" id="PF19512">
    <property type="entry name" value="DUF6046"/>
    <property type="match status" value="1"/>
</dbReference>
<comment type="caution">
    <text evidence="2">The sequence shown here is derived from an EMBL/GenBank/DDBJ whole genome shotgun (WGS) entry which is preliminary data.</text>
</comment>
<keyword evidence="3" id="KW-1185">Reference proteome</keyword>
<evidence type="ECO:0000313" key="3">
    <source>
        <dbReference type="Proteomes" id="UP001197770"/>
    </source>
</evidence>
<protein>
    <submittedName>
        <fullName evidence="2">DUF6046 domain-containing protein</fullName>
    </submittedName>
</protein>
<organism evidence="2 3">
    <name type="scientific">Leeuwenhoekiella parthenopeia</name>
    <dbReference type="NCBI Taxonomy" id="2890320"/>
    <lineage>
        <taxon>Bacteria</taxon>
        <taxon>Pseudomonadati</taxon>
        <taxon>Bacteroidota</taxon>
        <taxon>Flavobacteriia</taxon>
        <taxon>Flavobacteriales</taxon>
        <taxon>Flavobacteriaceae</taxon>
        <taxon>Leeuwenhoekiella</taxon>
    </lineage>
</organism>
<evidence type="ECO:0000259" key="1">
    <source>
        <dbReference type="Pfam" id="PF19512"/>
    </source>
</evidence>
<proteinExistence type="predicted"/>
<evidence type="ECO:0000313" key="2">
    <source>
        <dbReference type="EMBL" id="MCC4211701.1"/>
    </source>
</evidence>
<reference evidence="2 3" key="1">
    <citation type="submission" date="2021-11" db="EMBL/GenBank/DDBJ databases">
        <title>Seasonal and diel survey of microbial diversity of the Tyrrhenian coast.</title>
        <authorList>
            <person name="Gattoni G."/>
            <person name="Corral P."/>
        </authorList>
    </citation>
    <scope>NUCLEOTIDE SEQUENCE [LARGE SCALE GENOMIC DNA]</scope>
    <source>
        <strain evidence="2 3">Mr9</strain>
    </source>
</reference>
<accession>A0ABS8GNY2</accession>
<feature type="domain" description="DUF6046" evidence="1">
    <location>
        <begin position="63"/>
        <end position="193"/>
    </location>
</feature>